<keyword evidence="4" id="KW-0443">Lipid metabolism</keyword>
<dbReference type="PANTHER" id="PTHR10434:SF64">
    <property type="entry name" value="1-ACYL-SN-GLYCEROL-3-PHOSPHATE ACYLTRANSFERASE-RELATED"/>
    <property type="match status" value="1"/>
</dbReference>
<proteinExistence type="predicted"/>
<evidence type="ECO:0000256" key="2">
    <source>
        <dbReference type="ARBA" id="ARBA00022516"/>
    </source>
</evidence>
<evidence type="ECO:0000259" key="6">
    <source>
        <dbReference type="SMART" id="SM00563"/>
    </source>
</evidence>
<keyword evidence="2" id="KW-0444">Lipid biosynthesis</keyword>
<dbReference type="Pfam" id="PF01553">
    <property type="entry name" value="Acyltransferase"/>
    <property type="match status" value="1"/>
</dbReference>
<feature type="domain" description="Phospholipid/glycerol acyltransferase" evidence="6">
    <location>
        <begin position="1"/>
        <end position="96"/>
    </location>
</feature>
<keyword evidence="3" id="KW-0808">Transferase</keyword>
<name>A0ABU5CPZ3_9BACI</name>
<comment type="pathway">
    <text evidence="1">Lipid metabolism.</text>
</comment>
<evidence type="ECO:0000313" key="7">
    <source>
        <dbReference type="EMBL" id="MDY0407528.1"/>
    </source>
</evidence>
<evidence type="ECO:0000256" key="1">
    <source>
        <dbReference type="ARBA" id="ARBA00005189"/>
    </source>
</evidence>
<reference evidence="7 8" key="1">
    <citation type="submission" date="2023-10" db="EMBL/GenBank/DDBJ databases">
        <title>Virgibacillus soli CC-YMP-6 genome.</title>
        <authorList>
            <person name="Miliotis G."/>
            <person name="Sengupta P."/>
            <person name="Hameed A."/>
            <person name="Chuvochina M."/>
            <person name="Mcdonagh F."/>
            <person name="Simpson A.C."/>
            <person name="Singh N.K."/>
            <person name="Rekha P.D."/>
            <person name="Raman K."/>
            <person name="Hugenholtz P."/>
            <person name="Venkateswaran K."/>
        </authorList>
    </citation>
    <scope>NUCLEOTIDE SEQUENCE [LARGE SCALE GENOMIC DNA]</scope>
    <source>
        <strain evidence="7 8">CC-YMP-6</strain>
    </source>
</reference>
<evidence type="ECO:0000256" key="4">
    <source>
        <dbReference type="ARBA" id="ARBA00023098"/>
    </source>
</evidence>
<dbReference type="InterPro" id="IPR002123">
    <property type="entry name" value="Plipid/glycerol_acylTrfase"/>
</dbReference>
<dbReference type="SMART" id="SM00563">
    <property type="entry name" value="PlsC"/>
    <property type="match status" value="1"/>
</dbReference>
<dbReference type="Proteomes" id="UP001275315">
    <property type="component" value="Unassembled WGS sequence"/>
</dbReference>
<evidence type="ECO:0000256" key="3">
    <source>
        <dbReference type="ARBA" id="ARBA00022679"/>
    </source>
</evidence>
<dbReference type="EMBL" id="JAWDIQ010000001">
    <property type="protein sequence ID" value="MDY0407528.1"/>
    <property type="molecule type" value="Genomic_DNA"/>
</dbReference>
<evidence type="ECO:0000313" key="8">
    <source>
        <dbReference type="Proteomes" id="UP001275315"/>
    </source>
</evidence>
<dbReference type="GO" id="GO:0016746">
    <property type="term" value="F:acyltransferase activity"/>
    <property type="evidence" value="ECO:0007669"/>
    <property type="project" value="UniProtKB-KW"/>
</dbReference>
<dbReference type="RefSeq" id="WP_320378336.1">
    <property type="nucleotide sequence ID" value="NZ_JAWDIQ010000001.1"/>
</dbReference>
<keyword evidence="5 7" id="KW-0012">Acyltransferase</keyword>
<organism evidence="7 8">
    <name type="scientific">Paracerasibacillus soli</name>
    <dbReference type="NCBI Taxonomy" id="480284"/>
    <lineage>
        <taxon>Bacteria</taxon>
        <taxon>Bacillati</taxon>
        <taxon>Bacillota</taxon>
        <taxon>Bacilli</taxon>
        <taxon>Bacillales</taxon>
        <taxon>Bacillaceae</taxon>
        <taxon>Paracerasibacillus</taxon>
    </lineage>
</organism>
<dbReference type="SUPFAM" id="SSF69593">
    <property type="entry name" value="Glycerol-3-phosphate (1)-acyltransferase"/>
    <property type="match status" value="1"/>
</dbReference>
<protein>
    <submittedName>
        <fullName evidence="7">Lysophospholipid acyltransferase family protein</fullName>
    </submittedName>
</protein>
<evidence type="ECO:0000256" key="5">
    <source>
        <dbReference type="ARBA" id="ARBA00023315"/>
    </source>
</evidence>
<keyword evidence="8" id="KW-1185">Reference proteome</keyword>
<gene>
    <name evidence="7" type="ORF">RWD45_01385</name>
</gene>
<sequence length="140" mass="15756">MGEPVGFIAKREIQKLPIIRKWMEIVHCVFIDRNDRRQSICAIQQGTQNLKEGHSMVIFPEGTRSKGKGLSSFKPGSLRLGTKANVPIVPITIEGTYKMLEETNRIKPANVIISIGKPIYPEAYEKMNSKQLAAHLQENI</sequence>
<comment type="caution">
    <text evidence="7">The sequence shown here is derived from an EMBL/GenBank/DDBJ whole genome shotgun (WGS) entry which is preliminary data.</text>
</comment>
<accession>A0ABU5CPZ3</accession>
<dbReference type="CDD" id="cd07989">
    <property type="entry name" value="LPLAT_AGPAT-like"/>
    <property type="match status" value="1"/>
</dbReference>
<dbReference type="PANTHER" id="PTHR10434">
    <property type="entry name" value="1-ACYL-SN-GLYCEROL-3-PHOSPHATE ACYLTRANSFERASE"/>
    <property type="match status" value="1"/>
</dbReference>